<dbReference type="Pfam" id="PF09745">
    <property type="entry name" value="NSRP1_N"/>
    <property type="match status" value="1"/>
</dbReference>
<sequence>MSSNGSLRNVPGAGVTSAPKYGLILRGKNAQQETGKKAATVGTTKFTLGKKLSQAKAFDADSDSNDEGDKDEEITSFSASKGAASARGAEQKRVNLELRAVQAQRSKLAEEEHKKALEEDPNVFDYDAVYDDIKRAELDKKKNRDNPDGGIVKKPRYMDALIKSSAQRKIDMERAELRKVQREREEEGEQFGDKEKFVTGAYKQQMADLKKVEEEEKRREAMEKDVTKGGDLTTFYRDILNQSEPVVLKPKTEDVAPQQRGESENDVESDSLKKQAIKKGLVQVNDSEEVVDKRQLLSGGLNLTSRTIKRQTLEREQRDREAREYAEKKAAEERARAAERKAAKEQQMRARELVMRQHEEKEAEDRKRKEIERDELLKKMARQTTDDTVSDARARYLARKKAQPQQEEEDSD</sequence>
<evidence type="ECO:0000256" key="2">
    <source>
        <dbReference type="ARBA" id="ARBA00023054"/>
    </source>
</evidence>
<dbReference type="EMBL" id="QEAQ01000051">
    <property type="protein sequence ID" value="TPX57508.1"/>
    <property type="molecule type" value="Genomic_DNA"/>
</dbReference>
<feature type="region of interest" description="Disordered" evidence="4">
    <location>
        <begin position="1"/>
        <end position="21"/>
    </location>
</feature>
<feature type="domain" description="Nuclear speckle splicing regulatory protein 1 N-terminal" evidence="5">
    <location>
        <begin position="110"/>
        <end position="226"/>
    </location>
</feature>
<dbReference type="AlphaFoldDB" id="A0A507E311"/>
<reference evidence="6 7" key="1">
    <citation type="journal article" date="2019" name="Sci. Rep.">
        <title>Comparative genomics of chytrid fungi reveal insights into the obligate biotrophic and pathogenic lifestyle of Synchytrium endobioticum.</title>
        <authorList>
            <person name="van de Vossenberg B.T.L.H."/>
            <person name="Warris S."/>
            <person name="Nguyen H.D.T."/>
            <person name="van Gent-Pelzer M.P.E."/>
            <person name="Joly D.L."/>
            <person name="van de Geest H.C."/>
            <person name="Bonants P.J.M."/>
            <person name="Smith D.S."/>
            <person name="Levesque C.A."/>
            <person name="van der Lee T.A.J."/>
        </authorList>
    </citation>
    <scope>NUCLEOTIDE SEQUENCE [LARGE SCALE GENOMIC DNA]</scope>
    <source>
        <strain evidence="6 7">CBS 809.83</strain>
    </source>
</reference>
<feature type="coiled-coil region" evidence="3">
    <location>
        <begin position="163"/>
        <end position="190"/>
    </location>
</feature>
<evidence type="ECO:0000259" key="5">
    <source>
        <dbReference type="Pfam" id="PF09745"/>
    </source>
</evidence>
<dbReference type="GO" id="GO:0000381">
    <property type="term" value="P:regulation of alternative mRNA splicing, via spliceosome"/>
    <property type="evidence" value="ECO:0007669"/>
    <property type="project" value="InterPro"/>
</dbReference>
<feature type="region of interest" description="Disordered" evidence="4">
    <location>
        <begin position="54"/>
        <end position="93"/>
    </location>
</feature>
<keyword evidence="2 3" id="KW-0175">Coiled coil</keyword>
<dbReference type="PANTHER" id="PTHR47845">
    <property type="entry name" value="NUCLEAR SPECKLE SPLICING REGULATORY PROTEIN 1 HOMOLOG"/>
    <property type="match status" value="1"/>
</dbReference>
<organism evidence="6 7">
    <name type="scientific">Powellomyces hirtus</name>
    <dbReference type="NCBI Taxonomy" id="109895"/>
    <lineage>
        <taxon>Eukaryota</taxon>
        <taxon>Fungi</taxon>
        <taxon>Fungi incertae sedis</taxon>
        <taxon>Chytridiomycota</taxon>
        <taxon>Chytridiomycota incertae sedis</taxon>
        <taxon>Chytridiomycetes</taxon>
        <taxon>Spizellomycetales</taxon>
        <taxon>Powellomycetaceae</taxon>
        <taxon>Powellomyces</taxon>
    </lineage>
</organism>
<evidence type="ECO:0000256" key="4">
    <source>
        <dbReference type="SAM" id="MobiDB-lite"/>
    </source>
</evidence>
<evidence type="ECO:0000256" key="1">
    <source>
        <dbReference type="ARBA" id="ARBA00010126"/>
    </source>
</evidence>
<evidence type="ECO:0000313" key="6">
    <source>
        <dbReference type="EMBL" id="TPX57508.1"/>
    </source>
</evidence>
<keyword evidence="7" id="KW-1185">Reference proteome</keyword>
<comment type="caution">
    <text evidence="6">The sequence shown here is derived from an EMBL/GenBank/DDBJ whole genome shotgun (WGS) entry which is preliminary data.</text>
</comment>
<accession>A0A507E311</accession>
<feature type="region of interest" description="Disordered" evidence="4">
    <location>
        <begin position="246"/>
        <end position="274"/>
    </location>
</feature>
<dbReference type="STRING" id="109895.A0A507E311"/>
<dbReference type="PANTHER" id="PTHR47845:SF1">
    <property type="entry name" value="NUCLEAR SPECKLE SPLICING REGULATORY PROTEIN 1 HOMOLOG"/>
    <property type="match status" value="1"/>
</dbReference>
<feature type="compositionally biased region" description="Basic and acidic residues" evidence="4">
    <location>
        <begin position="311"/>
        <end position="378"/>
    </location>
</feature>
<comment type="similarity">
    <text evidence="1">Belongs to the NSRP1 family.</text>
</comment>
<protein>
    <recommendedName>
        <fullName evidence="5">Nuclear speckle splicing regulatory protein 1 N-terminal domain-containing protein</fullName>
    </recommendedName>
</protein>
<proteinExistence type="inferred from homology"/>
<gene>
    <name evidence="6" type="ORF">PhCBS80983_g03793</name>
</gene>
<feature type="compositionally biased region" description="Low complexity" evidence="4">
    <location>
        <begin position="76"/>
        <end position="88"/>
    </location>
</feature>
<evidence type="ECO:0000256" key="3">
    <source>
        <dbReference type="SAM" id="Coils"/>
    </source>
</evidence>
<name>A0A507E311_9FUNG</name>
<dbReference type="InterPro" id="IPR018612">
    <property type="entry name" value="NSRP1_N"/>
</dbReference>
<feature type="region of interest" description="Disordered" evidence="4">
    <location>
        <begin position="303"/>
        <end position="412"/>
    </location>
</feature>
<evidence type="ECO:0000313" key="7">
    <source>
        <dbReference type="Proteomes" id="UP000318582"/>
    </source>
</evidence>
<dbReference type="InterPro" id="IPR053246">
    <property type="entry name" value="NS_splicing_regulatory_protein"/>
</dbReference>
<feature type="compositionally biased region" description="Acidic residues" evidence="4">
    <location>
        <begin position="60"/>
        <end position="74"/>
    </location>
</feature>
<dbReference type="Proteomes" id="UP000318582">
    <property type="component" value="Unassembled WGS sequence"/>
</dbReference>